<dbReference type="OrthoDB" id="8455098at2"/>
<reference evidence="3 4" key="1">
    <citation type="submission" date="2019-04" db="EMBL/GenBank/DDBJ databases">
        <authorList>
            <person name="Feng G."/>
            <person name="Zhang J."/>
            <person name="Zhu H."/>
        </authorList>
    </citation>
    <scope>NUCLEOTIDE SEQUENCE [LARGE SCALE GENOMIC DNA]</scope>
    <source>
        <strain evidence="3 4">9PBR-1</strain>
    </source>
</reference>
<keyword evidence="1" id="KW-0479">Metal-binding</keyword>
<feature type="domain" description="Peptidase M12A" evidence="2">
    <location>
        <begin position="88"/>
        <end position="275"/>
    </location>
</feature>
<keyword evidence="1" id="KW-0645">Protease</keyword>
<dbReference type="EMBL" id="SRMB01000004">
    <property type="protein sequence ID" value="TGE23573.1"/>
    <property type="molecule type" value="Genomic_DNA"/>
</dbReference>
<feature type="binding site" evidence="1">
    <location>
        <position position="179"/>
    </location>
    <ligand>
        <name>Zn(2+)</name>
        <dbReference type="ChEBI" id="CHEBI:29105"/>
        <note>catalytic</note>
    </ligand>
</feature>
<keyword evidence="1" id="KW-0862">Zinc</keyword>
<name>A0A4Z0Q357_9BACT</name>
<dbReference type="GO" id="GO:0004222">
    <property type="term" value="F:metalloendopeptidase activity"/>
    <property type="evidence" value="ECO:0007669"/>
    <property type="project" value="UniProtKB-UniRule"/>
</dbReference>
<dbReference type="SUPFAM" id="SSF55486">
    <property type="entry name" value="Metalloproteases ('zincins'), catalytic domain"/>
    <property type="match status" value="1"/>
</dbReference>
<dbReference type="CDD" id="cd04280">
    <property type="entry name" value="ZnMc_astacin_like"/>
    <property type="match status" value="1"/>
</dbReference>
<sequence>MKKTNLSLLMLGVGMSVFTSCSKEQETAVPTGSASAQDAKVEEAYPGQTGTALPGKFGVYQQINGENILEGDIILTAAQVNPTGPQTESAGRNTGKWPSAVVYYTIDAALPSQNRVTDAITHWQTYTPVRFVKRTTQANYVTFRVGSGCSSNIGMIGGRQYINLASGCSTGNTIHEIGHALGLFHEQTRNDRDTYVNILTQNIQAGYENNFTKYGVSGYSGTDFGALDFGSIMMYGSFSFSSNGQPTITKKDGSTFNIQRNGLSAGDRAGIDVMY</sequence>
<dbReference type="InterPro" id="IPR001506">
    <property type="entry name" value="Peptidase_M12A"/>
</dbReference>
<comment type="caution">
    <text evidence="3">The sequence shown here is derived from an EMBL/GenBank/DDBJ whole genome shotgun (WGS) entry which is preliminary data.</text>
</comment>
<dbReference type="InterPro" id="IPR034035">
    <property type="entry name" value="Astacin-like_dom"/>
</dbReference>
<comment type="cofactor">
    <cofactor evidence="1">
        <name>Zn(2+)</name>
        <dbReference type="ChEBI" id="CHEBI:29105"/>
    </cofactor>
    <text evidence="1">Binds 1 zinc ion per subunit.</text>
</comment>
<dbReference type="AlphaFoldDB" id="A0A4Z0Q357"/>
<evidence type="ECO:0000256" key="1">
    <source>
        <dbReference type="PROSITE-ProRule" id="PRU01211"/>
    </source>
</evidence>
<evidence type="ECO:0000259" key="2">
    <source>
        <dbReference type="PROSITE" id="PS51864"/>
    </source>
</evidence>
<dbReference type="InterPro" id="IPR006026">
    <property type="entry name" value="Peptidase_Metallo"/>
</dbReference>
<dbReference type="GO" id="GO:0006508">
    <property type="term" value="P:proteolysis"/>
    <property type="evidence" value="ECO:0007669"/>
    <property type="project" value="UniProtKB-KW"/>
</dbReference>
<feature type="active site" evidence="1">
    <location>
        <position position="176"/>
    </location>
</feature>
<dbReference type="PROSITE" id="PS51864">
    <property type="entry name" value="ASTACIN"/>
    <property type="match status" value="1"/>
</dbReference>
<dbReference type="InterPro" id="IPR024079">
    <property type="entry name" value="MetalloPept_cat_dom_sf"/>
</dbReference>
<keyword evidence="4" id="KW-1185">Reference proteome</keyword>
<dbReference type="SMART" id="SM00235">
    <property type="entry name" value="ZnMc"/>
    <property type="match status" value="1"/>
</dbReference>
<dbReference type="Proteomes" id="UP000298471">
    <property type="component" value="Unassembled WGS sequence"/>
</dbReference>
<keyword evidence="1" id="KW-0378">Hydrolase</keyword>
<dbReference type="PANTHER" id="PTHR10127">
    <property type="entry name" value="DISCOIDIN, CUB, EGF, LAMININ , AND ZINC METALLOPROTEASE DOMAIN CONTAINING"/>
    <property type="match status" value="1"/>
</dbReference>
<feature type="binding site" evidence="1">
    <location>
        <position position="185"/>
    </location>
    <ligand>
        <name>Zn(2+)</name>
        <dbReference type="ChEBI" id="CHEBI:29105"/>
        <note>catalytic</note>
    </ligand>
</feature>
<dbReference type="RefSeq" id="WP_135397408.1">
    <property type="nucleotide sequence ID" value="NZ_SRMB01000004.1"/>
</dbReference>
<feature type="binding site" evidence="1">
    <location>
        <position position="175"/>
    </location>
    <ligand>
        <name>Zn(2+)</name>
        <dbReference type="ChEBI" id="CHEBI:29105"/>
        <note>catalytic</note>
    </ligand>
</feature>
<dbReference type="PRINTS" id="PR00480">
    <property type="entry name" value="ASTACIN"/>
</dbReference>
<proteinExistence type="predicted"/>
<dbReference type="Gene3D" id="3.40.390.10">
    <property type="entry name" value="Collagenase (Catalytic Domain)"/>
    <property type="match status" value="1"/>
</dbReference>
<evidence type="ECO:0000313" key="4">
    <source>
        <dbReference type="Proteomes" id="UP000298471"/>
    </source>
</evidence>
<accession>A0A4Z0Q357</accession>
<dbReference type="GO" id="GO:0008270">
    <property type="term" value="F:zinc ion binding"/>
    <property type="evidence" value="ECO:0007669"/>
    <property type="project" value="UniProtKB-UniRule"/>
</dbReference>
<organism evidence="3 4">
    <name type="scientific">Hymenobacter metallicola</name>
    <dbReference type="NCBI Taxonomy" id="2563114"/>
    <lineage>
        <taxon>Bacteria</taxon>
        <taxon>Pseudomonadati</taxon>
        <taxon>Bacteroidota</taxon>
        <taxon>Cytophagia</taxon>
        <taxon>Cytophagales</taxon>
        <taxon>Hymenobacteraceae</taxon>
        <taxon>Hymenobacter</taxon>
    </lineage>
</organism>
<protein>
    <submittedName>
        <fullName evidence="3">Peptidase M12</fullName>
    </submittedName>
</protein>
<comment type="caution">
    <text evidence="1">Lacks conserved residue(s) required for the propagation of feature annotation.</text>
</comment>
<evidence type="ECO:0000313" key="3">
    <source>
        <dbReference type="EMBL" id="TGE23573.1"/>
    </source>
</evidence>
<dbReference type="PANTHER" id="PTHR10127:SF850">
    <property type="entry name" value="METALLOENDOPEPTIDASE"/>
    <property type="match status" value="1"/>
</dbReference>
<gene>
    <name evidence="3" type="ORF">E5K02_20530</name>
</gene>
<dbReference type="PROSITE" id="PS51257">
    <property type="entry name" value="PROKAR_LIPOPROTEIN"/>
    <property type="match status" value="1"/>
</dbReference>
<dbReference type="Pfam" id="PF01400">
    <property type="entry name" value="Astacin"/>
    <property type="match status" value="1"/>
</dbReference>
<keyword evidence="1" id="KW-0482">Metalloprotease</keyword>